<keyword evidence="1" id="KW-0812">Transmembrane</keyword>
<keyword evidence="1" id="KW-0472">Membrane</keyword>
<dbReference type="InterPro" id="IPR046595">
    <property type="entry name" value="DUF6653"/>
</dbReference>
<dbReference type="AlphaFoldDB" id="A0A1B1A3L8"/>
<dbReference type="Pfam" id="PF20358">
    <property type="entry name" value="DUF6653"/>
    <property type="match status" value="1"/>
</dbReference>
<dbReference type="RefSeq" id="WP_005616532.1">
    <property type="nucleotide sequence ID" value="NZ_CP015230.1"/>
</dbReference>
<reference evidence="2 3" key="1">
    <citation type="journal article" date="2016" name="ISME J.">
        <title>Global occurrence and heterogeneity of the Roseobacter-clade species Ruegeria mobilis.</title>
        <authorList>
            <person name="Sonnenschein E."/>
            <person name="Gram L."/>
        </authorList>
    </citation>
    <scope>NUCLEOTIDE SEQUENCE [LARGE SCALE GENOMIC DNA]</scope>
    <source>
        <strain evidence="2 3">F1926</strain>
    </source>
</reference>
<evidence type="ECO:0000256" key="1">
    <source>
        <dbReference type="SAM" id="Phobius"/>
    </source>
</evidence>
<dbReference type="OrthoDB" id="1442233at2"/>
<dbReference type="KEGG" id="rmb:K529_010340"/>
<dbReference type="EMBL" id="CP015230">
    <property type="protein sequence ID" value="ANP41162.1"/>
    <property type="molecule type" value="Genomic_DNA"/>
</dbReference>
<sequence>MPKQDVFHRTEAAMGMTPQVWARHSNPWSGWSRLTVLPLFALAVWSRIWLGWGALGPILLVLVWTWLNPRIFATPKRTDNWMSHGVLGEQIWLRQKDAPELQHHRPVVRMLTFISGAGGLIYLLGLVLLSPGLTFTGLAAAMLGKLWMLDRMVWISEDAARCQINHPSQPD</sequence>
<dbReference type="GeneID" id="28250234"/>
<evidence type="ECO:0000313" key="3">
    <source>
        <dbReference type="Proteomes" id="UP000013243"/>
    </source>
</evidence>
<dbReference type="Proteomes" id="UP000013243">
    <property type="component" value="Chromosome"/>
</dbReference>
<feature type="transmembrane region" description="Helical" evidence="1">
    <location>
        <begin position="119"/>
        <end position="143"/>
    </location>
</feature>
<feature type="transmembrane region" description="Helical" evidence="1">
    <location>
        <begin position="48"/>
        <end position="67"/>
    </location>
</feature>
<keyword evidence="1" id="KW-1133">Transmembrane helix</keyword>
<accession>A0A1B1A3L8</accession>
<gene>
    <name evidence="2" type="ORF">K529_010340</name>
</gene>
<name>A0A1B1A3L8_9RHOB</name>
<protein>
    <submittedName>
        <fullName evidence="2">Uncharacterized protein</fullName>
    </submittedName>
</protein>
<proteinExistence type="predicted"/>
<organism evidence="2 3">
    <name type="scientific">Tritonibacter mobilis F1926</name>
    <dbReference type="NCBI Taxonomy" id="1265309"/>
    <lineage>
        <taxon>Bacteria</taxon>
        <taxon>Pseudomonadati</taxon>
        <taxon>Pseudomonadota</taxon>
        <taxon>Alphaproteobacteria</taxon>
        <taxon>Rhodobacterales</taxon>
        <taxon>Paracoccaceae</taxon>
        <taxon>Tritonibacter</taxon>
    </lineage>
</organism>
<evidence type="ECO:0000313" key="2">
    <source>
        <dbReference type="EMBL" id="ANP41162.1"/>
    </source>
</evidence>